<dbReference type="GO" id="GO:0016787">
    <property type="term" value="F:hydrolase activity"/>
    <property type="evidence" value="ECO:0007669"/>
    <property type="project" value="UniProtKB-KW"/>
</dbReference>
<evidence type="ECO:0000313" key="4">
    <source>
        <dbReference type="Proteomes" id="UP000064921"/>
    </source>
</evidence>
<dbReference type="InterPro" id="IPR050272">
    <property type="entry name" value="Isochorismatase-like_hydrls"/>
</dbReference>
<dbReference type="PANTHER" id="PTHR43540:SF6">
    <property type="entry name" value="ISOCHORISMATASE-LIKE DOMAIN-CONTAINING PROTEIN"/>
    <property type="match status" value="1"/>
</dbReference>
<dbReference type="InterPro" id="IPR000868">
    <property type="entry name" value="Isochorismatase-like_dom"/>
</dbReference>
<keyword evidence="1 3" id="KW-0378">Hydrolase</keyword>
<dbReference type="CDD" id="cd00431">
    <property type="entry name" value="cysteine_hydrolases"/>
    <property type="match status" value="1"/>
</dbReference>
<proteinExistence type="predicted"/>
<evidence type="ECO:0000256" key="1">
    <source>
        <dbReference type="ARBA" id="ARBA00022801"/>
    </source>
</evidence>
<name>A0A0U3PE20_9HYPH</name>
<dbReference type="InterPro" id="IPR036380">
    <property type="entry name" value="Isochorismatase-like_sf"/>
</dbReference>
<dbReference type="KEGG" id="pphr:APZ00_11330"/>
<organism evidence="3 4">
    <name type="scientific">Pannonibacter phragmitetus</name>
    <dbReference type="NCBI Taxonomy" id="121719"/>
    <lineage>
        <taxon>Bacteria</taxon>
        <taxon>Pseudomonadati</taxon>
        <taxon>Pseudomonadota</taxon>
        <taxon>Alphaproteobacteria</taxon>
        <taxon>Hyphomicrobiales</taxon>
        <taxon>Stappiaceae</taxon>
        <taxon>Pannonibacter</taxon>
    </lineage>
</organism>
<protein>
    <submittedName>
        <fullName evidence="3">Cysteine hydrolase</fullName>
    </submittedName>
</protein>
<accession>A0A0U3PE20</accession>
<dbReference type="STRING" id="121719.APZ00_11330"/>
<keyword evidence="4" id="KW-1185">Reference proteome</keyword>
<dbReference type="AlphaFoldDB" id="A0A0U3PE20"/>
<gene>
    <name evidence="3" type="ORF">APZ00_11330</name>
</gene>
<dbReference type="EMBL" id="CP013068">
    <property type="protein sequence ID" value="ALV30021.1"/>
    <property type="molecule type" value="Genomic_DNA"/>
</dbReference>
<evidence type="ECO:0000313" key="3">
    <source>
        <dbReference type="EMBL" id="ALV30021.1"/>
    </source>
</evidence>
<feature type="domain" description="Isochorismatase-like" evidence="2">
    <location>
        <begin position="1"/>
        <end position="166"/>
    </location>
</feature>
<reference evidence="3 4" key="1">
    <citation type="submission" date="2015-10" db="EMBL/GenBank/DDBJ databases">
        <title>The world's first case of liver abscess caused by Pannonibacter phragmitetus.</title>
        <authorList>
            <person name="Ming D."/>
            <person name="Wang M."/>
            <person name="Zhou Y."/>
            <person name="Jiang T."/>
            <person name="Hu S."/>
        </authorList>
    </citation>
    <scope>NUCLEOTIDE SEQUENCE [LARGE SCALE GENOMIC DNA]</scope>
    <source>
        <strain evidence="3 4">31801</strain>
    </source>
</reference>
<dbReference type="Proteomes" id="UP000064921">
    <property type="component" value="Chromosome"/>
</dbReference>
<dbReference type="Gene3D" id="3.40.50.850">
    <property type="entry name" value="Isochorismatase-like"/>
    <property type="match status" value="1"/>
</dbReference>
<dbReference type="PANTHER" id="PTHR43540">
    <property type="entry name" value="PEROXYUREIDOACRYLATE/UREIDOACRYLATE AMIDOHYDROLASE-RELATED"/>
    <property type="match status" value="1"/>
</dbReference>
<evidence type="ECO:0000259" key="2">
    <source>
        <dbReference type="Pfam" id="PF00857"/>
    </source>
</evidence>
<dbReference type="Pfam" id="PF00857">
    <property type="entry name" value="Isochorismatase"/>
    <property type="match status" value="1"/>
</dbReference>
<dbReference type="SUPFAM" id="SSF52499">
    <property type="entry name" value="Isochorismatase-like hydrolases"/>
    <property type="match status" value="1"/>
</dbReference>
<sequence>MQRLFAAGSPWAVPWLERIEPTVVRLCEHAPAHTVFTRFLPPASPEDAGGAWRRYYRKWQDVTLDRIGRQAADLVPALARFVPPAHVVGKQVYSPWLTPALDGLLRKIKAHTLLLTGGETDICVLSTALGAIDRGYRVVLIRDALCSSSDRSHDALMDLCLRRFGTQVEVTLAQEVVESWRPG</sequence>